<dbReference type="WBParaSite" id="SPAL_0000157500.1">
    <property type="protein sequence ID" value="SPAL_0000157500.1"/>
    <property type="gene ID" value="SPAL_0000157500"/>
</dbReference>
<dbReference type="AlphaFoldDB" id="A0A0N5B686"/>
<comment type="catalytic activity">
    <reaction evidence="4">
        <text>(6S)-5-formyl-5,6,7,8-tetrahydrofolate + ATP = (6R)-5,10-methenyltetrahydrofolate + ADP + phosphate</text>
        <dbReference type="Rhea" id="RHEA:10488"/>
        <dbReference type="ChEBI" id="CHEBI:30616"/>
        <dbReference type="ChEBI" id="CHEBI:43474"/>
        <dbReference type="ChEBI" id="CHEBI:57455"/>
        <dbReference type="ChEBI" id="CHEBI:57457"/>
        <dbReference type="ChEBI" id="CHEBI:456216"/>
        <dbReference type="EC" id="6.3.3.2"/>
    </reaction>
</comment>
<accession>A0A0N5B686</accession>
<dbReference type="PANTHER" id="PTHR23407">
    <property type="entry name" value="ATPASE INHIBITOR/5-FORMYLTETRAHYDROFOLATE CYCLO-LIGASE"/>
    <property type="match status" value="1"/>
</dbReference>
<dbReference type="GO" id="GO:0030272">
    <property type="term" value="F:5-formyltetrahydrofolate cyclo-ligase activity"/>
    <property type="evidence" value="ECO:0007669"/>
    <property type="project" value="UniProtKB-EC"/>
</dbReference>
<dbReference type="InterPro" id="IPR037171">
    <property type="entry name" value="NagB/RpiA_transferase-like"/>
</dbReference>
<reference evidence="8" key="1">
    <citation type="submission" date="2017-02" db="UniProtKB">
        <authorList>
            <consortium name="WormBaseParasite"/>
        </authorList>
    </citation>
    <scope>IDENTIFICATION</scope>
</reference>
<sequence length="216" mass="25018">MSIRLAKSKLRKEVKLILGSIDRKDVLEESQNITSQIFNDPIYKNSKTISIFVSTPTEVRTDQLIENSLKNGKTVFIPYFEKNDDRMEMLLLPSLDIFHELPKNSYGIRQYDSDMLKKVSSKFLNQSLDNFDIKNISYTTHGPLNLIICPLLAASKDGCRLGYGKGYYDKFLHEHFKIFSKFPTTYGLALNCQIKEKGEIPMDHFDYKLDKIFYSC</sequence>
<evidence type="ECO:0000256" key="2">
    <source>
        <dbReference type="ARBA" id="ARBA00022741"/>
    </source>
</evidence>
<dbReference type="GO" id="GO:0009396">
    <property type="term" value="P:folic acid-containing compound biosynthetic process"/>
    <property type="evidence" value="ECO:0007669"/>
    <property type="project" value="TreeGrafter"/>
</dbReference>
<protein>
    <recommendedName>
        <fullName evidence="5">5-formyltetrahydrofolate cyclo-ligase</fullName>
        <ecNumber evidence="5">6.3.3.2</ecNumber>
    </recommendedName>
</protein>
<evidence type="ECO:0000256" key="6">
    <source>
        <dbReference type="PIRSR" id="PIRSR006806-1"/>
    </source>
</evidence>
<comment type="similarity">
    <text evidence="1">Belongs to the 5-formyltetrahydrofolate cyclo-ligase family.</text>
</comment>
<dbReference type="Gene3D" id="3.40.50.10420">
    <property type="entry name" value="NagB/RpiA/CoA transferase-like"/>
    <property type="match status" value="1"/>
</dbReference>
<evidence type="ECO:0000256" key="3">
    <source>
        <dbReference type="ARBA" id="ARBA00022840"/>
    </source>
</evidence>
<dbReference type="PANTHER" id="PTHR23407:SF1">
    <property type="entry name" value="5-FORMYLTETRAHYDROFOLATE CYCLO-LIGASE"/>
    <property type="match status" value="1"/>
</dbReference>
<dbReference type="SUPFAM" id="SSF100950">
    <property type="entry name" value="NagB/RpiA/CoA transferase-like"/>
    <property type="match status" value="1"/>
</dbReference>
<dbReference type="EC" id="6.3.3.2" evidence="5"/>
<feature type="binding site" evidence="6">
    <location>
        <position position="58"/>
    </location>
    <ligand>
        <name>substrate</name>
    </ligand>
</feature>
<dbReference type="Pfam" id="PF01812">
    <property type="entry name" value="5-FTHF_cyc-lig"/>
    <property type="match status" value="1"/>
</dbReference>
<keyword evidence="3 6" id="KW-0067">ATP-binding</keyword>
<dbReference type="PIRSF" id="PIRSF006806">
    <property type="entry name" value="FTHF_cligase"/>
    <property type="match status" value="1"/>
</dbReference>
<dbReference type="STRING" id="174720.A0A0N5B686"/>
<proteinExistence type="inferred from homology"/>
<evidence type="ECO:0000256" key="1">
    <source>
        <dbReference type="ARBA" id="ARBA00010638"/>
    </source>
</evidence>
<keyword evidence="2 6" id="KW-0547">Nucleotide-binding</keyword>
<evidence type="ECO:0000313" key="8">
    <source>
        <dbReference type="WBParaSite" id="SPAL_0000157500.1"/>
    </source>
</evidence>
<evidence type="ECO:0000256" key="5">
    <source>
        <dbReference type="ARBA" id="ARBA00038966"/>
    </source>
</evidence>
<feature type="binding site" evidence="6">
    <location>
        <begin position="160"/>
        <end position="168"/>
    </location>
    <ligand>
        <name>ATP</name>
        <dbReference type="ChEBI" id="CHEBI:30616"/>
    </ligand>
</feature>
<dbReference type="Proteomes" id="UP000046392">
    <property type="component" value="Unplaced"/>
</dbReference>
<keyword evidence="7" id="KW-1185">Reference proteome</keyword>
<dbReference type="InterPro" id="IPR024185">
    <property type="entry name" value="FTHF_cligase-like_sf"/>
</dbReference>
<evidence type="ECO:0000313" key="7">
    <source>
        <dbReference type="Proteomes" id="UP000046392"/>
    </source>
</evidence>
<dbReference type="GO" id="GO:0005739">
    <property type="term" value="C:mitochondrion"/>
    <property type="evidence" value="ECO:0007669"/>
    <property type="project" value="TreeGrafter"/>
</dbReference>
<feature type="binding site" evidence="6">
    <location>
        <position position="53"/>
    </location>
    <ligand>
        <name>substrate</name>
    </ligand>
</feature>
<dbReference type="GO" id="GO:0005524">
    <property type="term" value="F:ATP binding"/>
    <property type="evidence" value="ECO:0007669"/>
    <property type="project" value="UniProtKB-KW"/>
</dbReference>
<name>A0A0N5B686_STREA</name>
<feature type="binding site" evidence="6">
    <location>
        <begin position="7"/>
        <end position="11"/>
    </location>
    <ligand>
        <name>ATP</name>
        <dbReference type="ChEBI" id="CHEBI:30616"/>
    </ligand>
</feature>
<dbReference type="InterPro" id="IPR002698">
    <property type="entry name" value="FTHF_cligase"/>
</dbReference>
<organism evidence="7 8">
    <name type="scientific">Strongyloides papillosus</name>
    <name type="common">Intestinal threadworm</name>
    <dbReference type="NCBI Taxonomy" id="174720"/>
    <lineage>
        <taxon>Eukaryota</taxon>
        <taxon>Metazoa</taxon>
        <taxon>Ecdysozoa</taxon>
        <taxon>Nematoda</taxon>
        <taxon>Chromadorea</taxon>
        <taxon>Rhabditida</taxon>
        <taxon>Tylenchina</taxon>
        <taxon>Panagrolaimomorpha</taxon>
        <taxon>Strongyloidoidea</taxon>
        <taxon>Strongyloididae</taxon>
        <taxon>Strongyloides</taxon>
    </lineage>
</organism>
<dbReference type="GO" id="GO:0035999">
    <property type="term" value="P:tetrahydrofolate interconversion"/>
    <property type="evidence" value="ECO:0007669"/>
    <property type="project" value="TreeGrafter"/>
</dbReference>
<evidence type="ECO:0000256" key="4">
    <source>
        <dbReference type="ARBA" id="ARBA00036539"/>
    </source>
</evidence>